<dbReference type="SUPFAM" id="SSF54495">
    <property type="entry name" value="UBC-like"/>
    <property type="match status" value="1"/>
</dbReference>
<dbReference type="EMBL" id="KK104209">
    <property type="protein sequence ID" value="KIY94261.1"/>
    <property type="molecule type" value="Genomic_DNA"/>
</dbReference>
<dbReference type="Gene3D" id="3.10.110.10">
    <property type="entry name" value="Ubiquitin Conjugating Enzyme"/>
    <property type="match status" value="1"/>
</dbReference>
<dbReference type="InterPro" id="IPR000608">
    <property type="entry name" value="UBC"/>
</dbReference>
<dbReference type="RefSeq" id="XP_013893281.1">
    <property type="nucleotide sequence ID" value="XM_014037827.1"/>
</dbReference>
<evidence type="ECO:0000313" key="2">
    <source>
        <dbReference type="EMBL" id="KIY94261.1"/>
    </source>
</evidence>
<keyword evidence="3" id="KW-1185">Reference proteome</keyword>
<dbReference type="Pfam" id="PF00179">
    <property type="entry name" value="UQ_con"/>
    <property type="match status" value="1"/>
</dbReference>
<protein>
    <recommendedName>
        <fullName evidence="1">UBC core domain-containing protein</fullName>
    </recommendedName>
</protein>
<feature type="non-terminal residue" evidence="2">
    <location>
        <position position="1"/>
    </location>
</feature>
<organism evidence="2 3">
    <name type="scientific">Monoraphidium neglectum</name>
    <dbReference type="NCBI Taxonomy" id="145388"/>
    <lineage>
        <taxon>Eukaryota</taxon>
        <taxon>Viridiplantae</taxon>
        <taxon>Chlorophyta</taxon>
        <taxon>core chlorophytes</taxon>
        <taxon>Chlorophyceae</taxon>
        <taxon>CS clade</taxon>
        <taxon>Sphaeropleales</taxon>
        <taxon>Selenastraceae</taxon>
        <taxon>Monoraphidium</taxon>
    </lineage>
</organism>
<reference evidence="2 3" key="1">
    <citation type="journal article" date="2013" name="BMC Genomics">
        <title>Reconstruction of the lipid metabolism for the microalga Monoraphidium neglectum from its genome sequence reveals characteristics suitable for biofuel production.</title>
        <authorList>
            <person name="Bogen C."/>
            <person name="Al-Dilaimi A."/>
            <person name="Albersmeier A."/>
            <person name="Wichmann J."/>
            <person name="Grundmann M."/>
            <person name="Rupp O."/>
            <person name="Lauersen K.J."/>
            <person name="Blifernez-Klassen O."/>
            <person name="Kalinowski J."/>
            <person name="Goesmann A."/>
            <person name="Mussgnug J.H."/>
            <person name="Kruse O."/>
        </authorList>
    </citation>
    <scope>NUCLEOTIDE SEQUENCE [LARGE SCALE GENOMIC DNA]</scope>
    <source>
        <strain evidence="2 3">SAG 48.87</strain>
    </source>
</reference>
<dbReference type="Proteomes" id="UP000054498">
    <property type="component" value="Unassembled WGS sequence"/>
</dbReference>
<name>A0A0D2LXN7_9CHLO</name>
<dbReference type="KEGG" id="mng:MNEG_13700"/>
<evidence type="ECO:0000259" key="1">
    <source>
        <dbReference type="PROSITE" id="PS50127"/>
    </source>
</evidence>
<dbReference type="GeneID" id="25731189"/>
<proteinExistence type="predicted"/>
<sequence length="51" mass="5818">VESIILSIISMLSSPNDESPANVDAAKQWREDRDGFKKKVTRIVRKSQEML</sequence>
<dbReference type="AlphaFoldDB" id="A0A0D2LXN7"/>
<dbReference type="PROSITE" id="PS50127">
    <property type="entry name" value="UBC_2"/>
    <property type="match status" value="1"/>
</dbReference>
<gene>
    <name evidence="2" type="ORF">MNEG_13700</name>
</gene>
<dbReference type="OrthoDB" id="19692at2759"/>
<accession>A0A0D2LXN7</accession>
<dbReference type="InterPro" id="IPR016135">
    <property type="entry name" value="UBQ-conjugating_enzyme/RWD"/>
</dbReference>
<feature type="domain" description="UBC core" evidence="1">
    <location>
        <begin position="1"/>
        <end position="49"/>
    </location>
</feature>
<evidence type="ECO:0000313" key="3">
    <source>
        <dbReference type="Proteomes" id="UP000054498"/>
    </source>
</evidence>
<dbReference type="STRING" id="145388.A0A0D2LXN7"/>